<dbReference type="InterPro" id="IPR002481">
    <property type="entry name" value="FUR"/>
</dbReference>
<dbReference type="SUPFAM" id="SSF46785">
    <property type="entry name" value="Winged helix' DNA-binding domain"/>
    <property type="match status" value="1"/>
</dbReference>
<proteinExistence type="predicted"/>
<name>A0ABP8L436_9BURK</name>
<gene>
    <name evidence="2" type="ORF">GCM10023090_10110</name>
</gene>
<dbReference type="Gene3D" id="1.10.10.10">
    <property type="entry name" value="Winged helix-like DNA-binding domain superfamily/Winged helix DNA-binding domain"/>
    <property type="match status" value="1"/>
</dbReference>
<protein>
    <recommendedName>
        <fullName evidence="4">Ferric uptake regulation protein</fullName>
    </recommendedName>
</protein>
<comment type="caution">
    <text evidence="2">The sequence shown here is derived from an EMBL/GenBank/DDBJ whole genome shotgun (WGS) entry which is preliminary data.</text>
</comment>
<dbReference type="InterPro" id="IPR036390">
    <property type="entry name" value="WH_DNA-bd_sf"/>
</dbReference>
<evidence type="ECO:0000256" key="1">
    <source>
        <dbReference type="SAM" id="MobiDB-lite"/>
    </source>
</evidence>
<dbReference type="EMBL" id="BAABEX010000007">
    <property type="protein sequence ID" value="GAA4421262.1"/>
    <property type="molecule type" value="Genomic_DNA"/>
</dbReference>
<feature type="region of interest" description="Disordered" evidence="1">
    <location>
        <begin position="1"/>
        <end position="20"/>
    </location>
</feature>
<dbReference type="Proteomes" id="UP001501788">
    <property type="component" value="Unassembled WGS sequence"/>
</dbReference>
<accession>A0ABP8L436</accession>
<evidence type="ECO:0000313" key="3">
    <source>
        <dbReference type="Proteomes" id="UP001501788"/>
    </source>
</evidence>
<organism evidence="2 3">
    <name type="scientific">Acidovorax lacteus</name>
    <dbReference type="NCBI Taxonomy" id="1924988"/>
    <lineage>
        <taxon>Bacteria</taxon>
        <taxon>Pseudomonadati</taxon>
        <taxon>Pseudomonadota</taxon>
        <taxon>Betaproteobacteria</taxon>
        <taxon>Burkholderiales</taxon>
        <taxon>Comamonadaceae</taxon>
        <taxon>Acidovorax</taxon>
    </lineage>
</organism>
<evidence type="ECO:0008006" key="4">
    <source>
        <dbReference type="Google" id="ProtNLM"/>
    </source>
</evidence>
<dbReference type="Pfam" id="PF01475">
    <property type="entry name" value="FUR"/>
    <property type="match status" value="1"/>
</dbReference>
<dbReference type="RefSeq" id="WP_345061816.1">
    <property type="nucleotide sequence ID" value="NZ_BAABEX010000007.1"/>
</dbReference>
<evidence type="ECO:0000313" key="2">
    <source>
        <dbReference type="EMBL" id="GAA4421262.1"/>
    </source>
</evidence>
<keyword evidence="3" id="KW-1185">Reference proteome</keyword>
<sequence length="159" mass="16614">MTRPRTSVPHTARVAGLPPGLRSTRATRAVLALFDTRSTAALSPAEVQAALERAGEPVNRVTVYRLLDRLVAAGALQRHVDAARISRYGRRATVPQEPPPRLECRNCSRQFALAGTSALQPAIAALREAAAAAGLHDLDVAVRGCCPDCSAAASGEGAA</sequence>
<dbReference type="InterPro" id="IPR036388">
    <property type="entry name" value="WH-like_DNA-bd_sf"/>
</dbReference>
<reference evidence="3" key="1">
    <citation type="journal article" date="2019" name="Int. J. Syst. Evol. Microbiol.">
        <title>The Global Catalogue of Microorganisms (GCM) 10K type strain sequencing project: providing services to taxonomists for standard genome sequencing and annotation.</title>
        <authorList>
            <consortium name="The Broad Institute Genomics Platform"/>
            <consortium name="The Broad Institute Genome Sequencing Center for Infectious Disease"/>
            <person name="Wu L."/>
            <person name="Ma J."/>
        </authorList>
    </citation>
    <scope>NUCLEOTIDE SEQUENCE [LARGE SCALE GENOMIC DNA]</scope>
    <source>
        <strain evidence="3">JCM 31890</strain>
    </source>
</reference>